<name>B9FSF7_ORYSJ</name>
<evidence type="ECO:0000256" key="1">
    <source>
        <dbReference type="SAM" id="MobiDB-lite"/>
    </source>
</evidence>
<accession>B9FSF7</accession>
<gene>
    <name evidence="2" type="ORF">OsJ_20765</name>
</gene>
<dbReference type="Proteomes" id="UP000007752">
    <property type="component" value="Chromosome 6"/>
</dbReference>
<dbReference type="AlphaFoldDB" id="B9FSF7"/>
<organism evidence="2">
    <name type="scientific">Oryza sativa subsp. japonica</name>
    <name type="common">Rice</name>
    <dbReference type="NCBI Taxonomy" id="39947"/>
    <lineage>
        <taxon>Eukaryota</taxon>
        <taxon>Viridiplantae</taxon>
        <taxon>Streptophyta</taxon>
        <taxon>Embryophyta</taxon>
        <taxon>Tracheophyta</taxon>
        <taxon>Spermatophyta</taxon>
        <taxon>Magnoliopsida</taxon>
        <taxon>Liliopsida</taxon>
        <taxon>Poales</taxon>
        <taxon>Poaceae</taxon>
        <taxon>BOP clade</taxon>
        <taxon>Oryzoideae</taxon>
        <taxon>Oryzeae</taxon>
        <taxon>Oryzinae</taxon>
        <taxon>Oryza</taxon>
        <taxon>Oryza sativa</taxon>
    </lineage>
</organism>
<proteinExistence type="predicted"/>
<evidence type="ECO:0000313" key="2">
    <source>
        <dbReference type="EMBL" id="EEE65418.1"/>
    </source>
</evidence>
<protein>
    <submittedName>
        <fullName evidence="2">Uncharacterized protein</fullName>
    </submittedName>
</protein>
<reference evidence="2" key="2">
    <citation type="submission" date="2008-12" db="EMBL/GenBank/DDBJ databases">
        <title>Improved gene annotation of the rice (Oryza sativa) genomes.</title>
        <authorList>
            <person name="Wang J."/>
            <person name="Li R."/>
            <person name="Fan W."/>
            <person name="Huang Q."/>
            <person name="Zhang J."/>
            <person name="Zhou Y."/>
            <person name="Hu Y."/>
            <person name="Zi S."/>
            <person name="Li J."/>
            <person name="Ni P."/>
            <person name="Zheng H."/>
            <person name="Zhang Y."/>
            <person name="Zhao M."/>
            <person name="Hao Q."/>
            <person name="McDermott J."/>
            <person name="Samudrala R."/>
            <person name="Kristiansen K."/>
            <person name="Wong G.K.-S."/>
        </authorList>
    </citation>
    <scope>NUCLEOTIDE SEQUENCE</scope>
</reference>
<feature type="region of interest" description="Disordered" evidence="1">
    <location>
        <begin position="187"/>
        <end position="210"/>
    </location>
</feature>
<sequence>MAVAARCSAATVAVSPRSAPPRPNLEGGRRWWSWQLAVSAGDGGGGHGGGVGAVAGCFGGGGRRGSGCIGGGDDLRRRRLALATGDNDSSDGDRLAVAMTEEATTMSVDATVAGDVVQTVAGDSKWRRGRSRVRATGLNGERAGRARRSAGFVVLWRNRCGGTNTEERRPLDVVGGSFEQSYPFSMRRRQARRRWQPGAAGDADDSAEADVRRAAQGSGLMGSRRRRLGQSVMSTIVLMLTGRSAEQEESAAAAAR</sequence>
<reference evidence="2" key="1">
    <citation type="journal article" date="2005" name="PLoS Biol.">
        <title>The genomes of Oryza sativa: a history of duplications.</title>
        <authorList>
            <person name="Yu J."/>
            <person name="Wang J."/>
            <person name="Lin W."/>
            <person name="Li S."/>
            <person name="Li H."/>
            <person name="Zhou J."/>
            <person name="Ni P."/>
            <person name="Dong W."/>
            <person name="Hu S."/>
            <person name="Zeng C."/>
            <person name="Zhang J."/>
            <person name="Zhang Y."/>
            <person name="Li R."/>
            <person name="Xu Z."/>
            <person name="Li S."/>
            <person name="Li X."/>
            <person name="Zheng H."/>
            <person name="Cong L."/>
            <person name="Lin L."/>
            <person name="Yin J."/>
            <person name="Geng J."/>
            <person name="Li G."/>
            <person name="Shi J."/>
            <person name="Liu J."/>
            <person name="Lv H."/>
            <person name="Li J."/>
            <person name="Wang J."/>
            <person name="Deng Y."/>
            <person name="Ran L."/>
            <person name="Shi X."/>
            <person name="Wang X."/>
            <person name="Wu Q."/>
            <person name="Li C."/>
            <person name="Ren X."/>
            <person name="Wang J."/>
            <person name="Wang X."/>
            <person name="Li D."/>
            <person name="Liu D."/>
            <person name="Zhang X."/>
            <person name="Ji Z."/>
            <person name="Zhao W."/>
            <person name="Sun Y."/>
            <person name="Zhang Z."/>
            <person name="Bao J."/>
            <person name="Han Y."/>
            <person name="Dong L."/>
            <person name="Ji J."/>
            <person name="Chen P."/>
            <person name="Wu S."/>
            <person name="Liu J."/>
            <person name="Xiao Y."/>
            <person name="Bu D."/>
            <person name="Tan J."/>
            <person name="Yang L."/>
            <person name="Ye C."/>
            <person name="Zhang J."/>
            <person name="Xu J."/>
            <person name="Zhou Y."/>
            <person name="Yu Y."/>
            <person name="Zhang B."/>
            <person name="Zhuang S."/>
            <person name="Wei H."/>
            <person name="Liu B."/>
            <person name="Lei M."/>
            <person name="Yu H."/>
            <person name="Li Y."/>
            <person name="Xu H."/>
            <person name="Wei S."/>
            <person name="He X."/>
            <person name="Fang L."/>
            <person name="Zhang Z."/>
            <person name="Zhang Y."/>
            <person name="Huang X."/>
            <person name="Su Z."/>
            <person name="Tong W."/>
            <person name="Li J."/>
            <person name="Tong Z."/>
            <person name="Li S."/>
            <person name="Ye J."/>
            <person name="Wang L."/>
            <person name="Fang L."/>
            <person name="Lei T."/>
            <person name="Chen C."/>
            <person name="Chen H."/>
            <person name="Xu Z."/>
            <person name="Li H."/>
            <person name="Huang H."/>
            <person name="Zhang F."/>
            <person name="Xu H."/>
            <person name="Li N."/>
            <person name="Zhao C."/>
            <person name="Li S."/>
            <person name="Dong L."/>
            <person name="Huang Y."/>
            <person name="Li L."/>
            <person name="Xi Y."/>
            <person name="Qi Q."/>
            <person name="Li W."/>
            <person name="Zhang B."/>
            <person name="Hu W."/>
            <person name="Zhang Y."/>
            <person name="Tian X."/>
            <person name="Jiao Y."/>
            <person name="Liang X."/>
            <person name="Jin J."/>
            <person name="Gao L."/>
            <person name="Zheng W."/>
            <person name="Hao B."/>
            <person name="Liu S."/>
            <person name="Wang W."/>
            <person name="Yuan L."/>
            <person name="Cao M."/>
            <person name="McDermott J."/>
            <person name="Samudrala R."/>
            <person name="Wang J."/>
            <person name="Wong G.K."/>
            <person name="Yang H."/>
        </authorList>
    </citation>
    <scope>NUCLEOTIDE SEQUENCE [LARGE SCALE GENOMIC DNA]</scope>
</reference>
<dbReference type="EMBL" id="CM000143">
    <property type="protein sequence ID" value="EEE65418.1"/>
    <property type="molecule type" value="Genomic_DNA"/>
</dbReference>